<evidence type="ECO:0000256" key="1">
    <source>
        <dbReference type="SAM" id="MobiDB-lite"/>
    </source>
</evidence>
<accession>A0A5C3NS10</accession>
<proteinExistence type="predicted"/>
<evidence type="ECO:0000313" key="2">
    <source>
        <dbReference type="EMBL" id="TFK79529.1"/>
    </source>
</evidence>
<dbReference type="AlphaFoldDB" id="A0A5C3NS10"/>
<reference evidence="2 3" key="1">
    <citation type="journal article" date="2019" name="Nat. Ecol. Evol.">
        <title>Megaphylogeny resolves global patterns of mushroom evolution.</title>
        <authorList>
            <person name="Varga T."/>
            <person name="Krizsan K."/>
            <person name="Foldi C."/>
            <person name="Dima B."/>
            <person name="Sanchez-Garcia M."/>
            <person name="Sanchez-Ramirez S."/>
            <person name="Szollosi G.J."/>
            <person name="Szarkandi J.G."/>
            <person name="Papp V."/>
            <person name="Albert L."/>
            <person name="Andreopoulos W."/>
            <person name="Angelini C."/>
            <person name="Antonin V."/>
            <person name="Barry K.W."/>
            <person name="Bougher N.L."/>
            <person name="Buchanan P."/>
            <person name="Buyck B."/>
            <person name="Bense V."/>
            <person name="Catcheside P."/>
            <person name="Chovatia M."/>
            <person name="Cooper J."/>
            <person name="Damon W."/>
            <person name="Desjardin D."/>
            <person name="Finy P."/>
            <person name="Geml J."/>
            <person name="Haridas S."/>
            <person name="Hughes K."/>
            <person name="Justo A."/>
            <person name="Karasinski D."/>
            <person name="Kautmanova I."/>
            <person name="Kiss B."/>
            <person name="Kocsube S."/>
            <person name="Kotiranta H."/>
            <person name="LaButti K.M."/>
            <person name="Lechner B.E."/>
            <person name="Liimatainen K."/>
            <person name="Lipzen A."/>
            <person name="Lukacs Z."/>
            <person name="Mihaltcheva S."/>
            <person name="Morgado L.N."/>
            <person name="Niskanen T."/>
            <person name="Noordeloos M.E."/>
            <person name="Ohm R.A."/>
            <person name="Ortiz-Santana B."/>
            <person name="Ovrebo C."/>
            <person name="Racz N."/>
            <person name="Riley R."/>
            <person name="Savchenko A."/>
            <person name="Shiryaev A."/>
            <person name="Soop K."/>
            <person name="Spirin V."/>
            <person name="Szebenyi C."/>
            <person name="Tomsovsky M."/>
            <person name="Tulloss R.E."/>
            <person name="Uehling J."/>
            <person name="Grigoriev I.V."/>
            <person name="Vagvolgyi C."/>
            <person name="Papp T."/>
            <person name="Martin F.M."/>
            <person name="Miettinen O."/>
            <person name="Hibbett D.S."/>
            <person name="Nagy L.G."/>
        </authorList>
    </citation>
    <scope>NUCLEOTIDE SEQUENCE [LARGE SCALE GENOMIC DNA]</scope>
    <source>
        <strain evidence="2 3">HHB13444</strain>
    </source>
</reference>
<dbReference type="InParanoid" id="A0A5C3NS10"/>
<protein>
    <submittedName>
        <fullName evidence="2">Uncharacterized protein</fullName>
    </submittedName>
</protein>
<keyword evidence="3" id="KW-1185">Reference proteome</keyword>
<feature type="compositionally biased region" description="Basic residues" evidence="1">
    <location>
        <begin position="1"/>
        <end position="15"/>
    </location>
</feature>
<dbReference type="EMBL" id="ML212007">
    <property type="protein sequence ID" value="TFK79529.1"/>
    <property type="molecule type" value="Genomic_DNA"/>
</dbReference>
<evidence type="ECO:0000313" key="3">
    <source>
        <dbReference type="Proteomes" id="UP000308197"/>
    </source>
</evidence>
<feature type="region of interest" description="Disordered" evidence="1">
    <location>
        <begin position="1"/>
        <end position="29"/>
    </location>
</feature>
<dbReference type="Proteomes" id="UP000308197">
    <property type="component" value="Unassembled WGS sequence"/>
</dbReference>
<name>A0A5C3NS10_9APHY</name>
<sequence>MNTNRHGRRQLHQARSRLANEMCPGDSSTPTLSEWLLPTLDALCATPLPPAGR</sequence>
<organism evidence="2 3">
    <name type="scientific">Polyporus arcularius HHB13444</name>
    <dbReference type="NCBI Taxonomy" id="1314778"/>
    <lineage>
        <taxon>Eukaryota</taxon>
        <taxon>Fungi</taxon>
        <taxon>Dikarya</taxon>
        <taxon>Basidiomycota</taxon>
        <taxon>Agaricomycotina</taxon>
        <taxon>Agaricomycetes</taxon>
        <taxon>Polyporales</taxon>
        <taxon>Polyporaceae</taxon>
        <taxon>Polyporus</taxon>
    </lineage>
</organism>
<gene>
    <name evidence="2" type="ORF">K466DRAFT_592362</name>
</gene>